<name>W6USE6_ECHGR</name>
<keyword evidence="10" id="KW-0594">Phospholipid biosynthesis</keyword>
<keyword evidence="6 14" id="KW-0812">Transmembrane</keyword>
<comment type="subcellular location">
    <subcellularLocation>
        <location evidence="1">Membrane</location>
        <topology evidence="1">Multi-pass membrane protein</topology>
    </subcellularLocation>
</comment>
<dbReference type="OMA" id="YIDYYGK"/>
<gene>
    <name evidence="15" type="ORF">EGR_00737</name>
</gene>
<dbReference type="PANTHER" id="PTHR31201">
    <property type="entry name" value="OS01G0585100 PROTEIN"/>
    <property type="match status" value="1"/>
</dbReference>
<evidence type="ECO:0000256" key="8">
    <source>
        <dbReference type="ARBA" id="ARBA00023098"/>
    </source>
</evidence>
<evidence type="ECO:0000256" key="10">
    <source>
        <dbReference type="ARBA" id="ARBA00023209"/>
    </source>
</evidence>
<dbReference type="GO" id="GO:0016020">
    <property type="term" value="C:membrane"/>
    <property type="evidence" value="ECO:0007669"/>
    <property type="project" value="UniProtKB-SubCell"/>
</dbReference>
<accession>W6USE6</accession>
<keyword evidence="12" id="KW-0012">Acyltransferase</keyword>
<evidence type="ECO:0000256" key="1">
    <source>
        <dbReference type="ARBA" id="ARBA00004141"/>
    </source>
</evidence>
<evidence type="ECO:0000256" key="11">
    <source>
        <dbReference type="ARBA" id="ARBA00023264"/>
    </source>
</evidence>
<evidence type="ECO:0000256" key="6">
    <source>
        <dbReference type="ARBA" id="ARBA00022692"/>
    </source>
</evidence>
<evidence type="ECO:0000256" key="9">
    <source>
        <dbReference type="ARBA" id="ARBA00023136"/>
    </source>
</evidence>
<keyword evidence="5" id="KW-0808">Transferase</keyword>
<feature type="transmembrane region" description="Helical" evidence="14">
    <location>
        <begin position="124"/>
        <end position="143"/>
    </location>
</feature>
<feature type="transmembrane region" description="Helical" evidence="14">
    <location>
        <begin position="66"/>
        <end position="87"/>
    </location>
</feature>
<dbReference type="KEGG" id="egl:EGR_00737"/>
<dbReference type="CTD" id="36336452"/>
<evidence type="ECO:0000256" key="7">
    <source>
        <dbReference type="ARBA" id="ARBA00022989"/>
    </source>
</evidence>
<dbReference type="STRING" id="6210.W6USE6"/>
<feature type="transmembrane region" description="Helical" evidence="14">
    <location>
        <begin position="40"/>
        <end position="59"/>
    </location>
</feature>
<dbReference type="GO" id="GO:0006656">
    <property type="term" value="P:phosphatidylcholine biosynthetic process"/>
    <property type="evidence" value="ECO:0007669"/>
    <property type="project" value="TreeGrafter"/>
</dbReference>
<feature type="transmembrane region" description="Helical" evidence="14">
    <location>
        <begin position="173"/>
        <end position="199"/>
    </location>
</feature>
<feature type="compositionally biased region" description="Acidic residues" evidence="13">
    <location>
        <begin position="308"/>
        <end position="320"/>
    </location>
</feature>
<comment type="similarity">
    <text evidence="2">Belongs to the GPC1 family.</text>
</comment>
<proteinExistence type="inferred from homology"/>
<evidence type="ECO:0000256" key="5">
    <source>
        <dbReference type="ARBA" id="ARBA00022679"/>
    </source>
</evidence>
<feature type="region of interest" description="Disordered" evidence="13">
    <location>
        <begin position="299"/>
        <end position="334"/>
    </location>
</feature>
<keyword evidence="4" id="KW-0444">Lipid biosynthesis</keyword>
<dbReference type="AlphaFoldDB" id="W6USE6"/>
<dbReference type="PANTHER" id="PTHR31201:SF1">
    <property type="entry name" value="GLYCEROPHOSPHOCHOLINE ACYLTRANSFERASE 1"/>
    <property type="match status" value="1"/>
</dbReference>
<dbReference type="RefSeq" id="XP_024355389.1">
    <property type="nucleotide sequence ID" value="XM_024489986.1"/>
</dbReference>
<dbReference type="Pfam" id="PF10998">
    <property type="entry name" value="DUF2838"/>
    <property type="match status" value="1"/>
</dbReference>
<evidence type="ECO:0000256" key="3">
    <source>
        <dbReference type="ARBA" id="ARBA00019082"/>
    </source>
</evidence>
<evidence type="ECO:0000256" key="4">
    <source>
        <dbReference type="ARBA" id="ARBA00022516"/>
    </source>
</evidence>
<keyword evidence="8" id="KW-0443">Lipid metabolism</keyword>
<keyword evidence="7 14" id="KW-1133">Transmembrane helix</keyword>
<dbReference type="Proteomes" id="UP000019149">
    <property type="component" value="Unassembled WGS sequence"/>
</dbReference>
<reference evidence="15 16" key="1">
    <citation type="journal article" date="2013" name="Nat. Genet.">
        <title>The genome of the hydatid tapeworm Echinococcus granulosus.</title>
        <authorList>
            <person name="Zheng H."/>
            <person name="Zhang W."/>
            <person name="Zhang L."/>
            <person name="Zhang Z."/>
            <person name="Li J."/>
            <person name="Lu G."/>
            <person name="Zhu Y."/>
            <person name="Wang Y."/>
            <person name="Huang Y."/>
            <person name="Liu J."/>
            <person name="Kang H."/>
            <person name="Chen J."/>
            <person name="Wang L."/>
            <person name="Chen A."/>
            <person name="Yu S."/>
            <person name="Gao Z."/>
            <person name="Jin L."/>
            <person name="Gu W."/>
            <person name="Wang Z."/>
            <person name="Zhao L."/>
            <person name="Shi B."/>
            <person name="Wen H."/>
            <person name="Lin R."/>
            <person name="Jones M.K."/>
            <person name="Brejova B."/>
            <person name="Vinar T."/>
            <person name="Zhao G."/>
            <person name="McManus D.P."/>
            <person name="Chen Z."/>
            <person name="Zhou Y."/>
            <person name="Wang S."/>
        </authorList>
    </citation>
    <scope>NUCLEOTIDE SEQUENCE [LARGE SCALE GENOMIC DNA]</scope>
</reference>
<evidence type="ECO:0000256" key="13">
    <source>
        <dbReference type="SAM" id="MobiDB-lite"/>
    </source>
</evidence>
<evidence type="ECO:0000256" key="2">
    <source>
        <dbReference type="ARBA" id="ARBA00006675"/>
    </source>
</evidence>
<dbReference type="GeneID" id="36336452"/>
<dbReference type="OrthoDB" id="406287at2759"/>
<evidence type="ECO:0000256" key="14">
    <source>
        <dbReference type="SAM" id="Phobius"/>
    </source>
</evidence>
<comment type="caution">
    <text evidence="15">The sequence shown here is derived from an EMBL/GenBank/DDBJ whole genome shotgun (WGS) entry which is preliminary data.</text>
</comment>
<keyword evidence="16" id="KW-1185">Reference proteome</keyword>
<feature type="transmembrane region" description="Helical" evidence="14">
    <location>
        <begin position="93"/>
        <end position="112"/>
    </location>
</feature>
<sequence>MSTTERKRLIPPVLINKITFVLSVTLLTVFVFCAVYSPPALFLILTILFVILMIFRVIAYTRSNNILFMLGPCYFVNVYTLIFIWAVPDSRPVFLVLFGLANSTVYSAIIIFRNSFVFHNYDKMTSCFIHVLPPLISYCVRWFPENCSNPWWKGFVNTDGSTNVSVFNPMDDWIYLVVIPNAFFIAHTLLYFIIVHVIIKPNEKYNDNYRYLRTKYFSKVDFFKRIPKIVQTLIWVGLNIIVNFVLNMISLLAWCTFLFHTIMIVAMVVVMSWYGASYYLDYFAYLALRKAIENNEVPAPVNSKSPTEMEDENDEDEEVDESLRHNLETALEEDRDSDIESYKVSRLFVDPGILQSNIFHIR</sequence>
<dbReference type="InterPro" id="IPR021261">
    <property type="entry name" value="GPCAT"/>
</dbReference>
<keyword evidence="11" id="KW-1208">Phospholipid metabolism</keyword>
<dbReference type="EMBL" id="APAU02000003">
    <property type="protein sequence ID" value="EUB64193.1"/>
    <property type="molecule type" value="Genomic_DNA"/>
</dbReference>
<keyword evidence="9 14" id="KW-0472">Membrane</keyword>
<protein>
    <recommendedName>
        <fullName evidence="3">Glycerophosphocholine acyltransferase 1</fullName>
    </recommendedName>
</protein>
<evidence type="ECO:0000313" key="15">
    <source>
        <dbReference type="EMBL" id="EUB64193.1"/>
    </source>
</evidence>
<feature type="transmembrane region" description="Helical" evidence="14">
    <location>
        <begin position="12"/>
        <end position="34"/>
    </location>
</feature>
<evidence type="ECO:0000313" key="16">
    <source>
        <dbReference type="Proteomes" id="UP000019149"/>
    </source>
</evidence>
<feature type="transmembrane region" description="Helical" evidence="14">
    <location>
        <begin position="232"/>
        <end position="251"/>
    </location>
</feature>
<feature type="transmembrane region" description="Helical" evidence="14">
    <location>
        <begin position="257"/>
        <end position="280"/>
    </location>
</feature>
<organism evidence="15 16">
    <name type="scientific">Echinococcus granulosus</name>
    <name type="common">Hydatid tapeworm</name>
    <dbReference type="NCBI Taxonomy" id="6210"/>
    <lineage>
        <taxon>Eukaryota</taxon>
        <taxon>Metazoa</taxon>
        <taxon>Spiralia</taxon>
        <taxon>Lophotrochozoa</taxon>
        <taxon>Platyhelminthes</taxon>
        <taxon>Cestoda</taxon>
        <taxon>Eucestoda</taxon>
        <taxon>Cyclophyllidea</taxon>
        <taxon>Taeniidae</taxon>
        <taxon>Echinococcus</taxon>
        <taxon>Echinococcus granulosus group</taxon>
    </lineage>
</organism>
<evidence type="ECO:0000256" key="12">
    <source>
        <dbReference type="ARBA" id="ARBA00023315"/>
    </source>
</evidence>
<dbReference type="GO" id="GO:0016746">
    <property type="term" value="F:acyltransferase activity"/>
    <property type="evidence" value="ECO:0007669"/>
    <property type="project" value="UniProtKB-KW"/>
</dbReference>